<dbReference type="RefSeq" id="WP_123215129.1">
    <property type="nucleotide sequence ID" value="NZ_RJTM01000029.1"/>
</dbReference>
<keyword evidence="3" id="KW-1185">Reference proteome</keyword>
<evidence type="ECO:0000313" key="2">
    <source>
        <dbReference type="EMBL" id="RNL90753.1"/>
    </source>
</evidence>
<keyword evidence="1" id="KW-0812">Transmembrane</keyword>
<dbReference type="Pfam" id="PF08592">
    <property type="entry name" value="Anthrone_oxy"/>
    <property type="match status" value="1"/>
</dbReference>
<reference evidence="2 3" key="1">
    <citation type="submission" date="2018-10" db="EMBL/GenBank/DDBJ databases">
        <title>Sinomicrobium pectinilyticum sp. nov., a pectinase-producing bacterium isolated from alkaline and saline soil, and emended description of the genus Sinomicrobium.</title>
        <authorList>
            <person name="Cheng B."/>
            <person name="Li C."/>
            <person name="Lai Q."/>
            <person name="Du M."/>
            <person name="Shao Z."/>
            <person name="Xu P."/>
            <person name="Yang C."/>
        </authorList>
    </citation>
    <scope>NUCLEOTIDE SEQUENCE [LARGE SCALE GENOMIC DNA]</scope>
    <source>
        <strain evidence="2 3">5DNS001</strain>
    </source>
</reference>
<organism evidence="2 3">
    <name type="scientific">Sinomicrobium pectinilyticum</name>
    <dbReference type="NCBI Taxonomy" id="1084421"/>
    <lineage>
        <taxon>Bacteria</taxon>
        <taxon>Pseudomonadati</taxon>
        <taxon>Bacteroidota</taxon>
        <taxon>Flavobacteriia</taxon>
        <taxon>Flavobacteriales</taxon>
        <taxon>Flavobacteriaceae</taxon>
        <taxon>Sinomicrobium</taxon>
    </lineage>
</organism>
<dbReference type="AlphaFoldDB" id="A0A3N0ESB7"/>
<name>A0A3N0ESB7_SINP1</name>
<sequence length="160" mass="17390">MLFPDIVLVLAGLASALMAGLFYAFSIAVNRGLERLGDKEFVVAMQSINSAILNPLFFLAFFGAPLLLLLATVLHGEEGGKQFVFLLTATALYLIGVFGVTVVKNVPMNDKLAKLIPETASEEEISGARSAFEKPWLRWNHVRTVASCVTVILVLITAFF</sequence>
<dbReference type="InterPro" id="IPR013901">
    <property type="entry name" value="Anthrone_oxy"/>
</dbReference>
<gene>
    <name evidence="2" type="ORF">ED312_06165</name>
</gene>
<keyword evidence="1" id="KW-0472">Membrane</keyword>
<feature type="transmembrane region" description="Helical" evidence="1">
    <location>
        <begin position="6"/>
        <end position="30"/>
    </location>
</feature>
<feature type="transmembrane region" description="Helical" evidence="1">
    <location>
        <begin position="142"/>
        <end position="159"/>
    </location>
</feature>
<evidence type="ECO:0000313" key="3">
    <source>
        <dbReference type="Proteomes" id="UP000267469"/>
    </source>
</evidence>
<dbReference type="Proteomes" id="UP000267469">
    <property type="component" value="Unassembled WGS sequence"/>
</dbReference>
<comment type="caution">
    <text evidence="2">The sequence shown here is derived from an EMBL/GenBank/DDBJ whole genome shotgun (WGS) entry which is preliminary data.</text>
</comment>
<evidence type="ECO:0000256" key="1">
    <source>
        <dbReference type="SAM" id="Phobius"/>
    </source>
</evidence>
<proteinExistence type="predicted"/>
<keyword evidence="1" id="KW-1133">Transmembrane helix</keyword>
<feature type="transmembrane region" description="Helical" evidence="1">
    <location>
        <begin position="51"/>
        <end position="71"/>
    </location>
</feature>
<protein>
    <submittedName>
        <fullName evidence="2">DUF1772 domain-containing protein</fullName>
    </submittedName>
</protein>
<dbReference type="EMBL" id="RJTM01000029">
    <property type="protein sequence ID" value="RNL90753.1"/>
    <property type="molecule type" value="Genomic_DNA"/>
</dbReference>
<accession>A0A3N0ESB7</accession>
<feature type="transmembrane region" description="Helical" evidence="1">
    <location>
        <begin position="83"/>
        <end position="103"/>
    </location>
</feature>
<dbReference type="OrthoDB" id="772592at2"/>